<comment type="subcellular location">
    <subcellularLocation>
        <location evidence="1">Nucleus</location>
    </subcellularLocation>
</comment>
<dbReference type="GO" id="GO:0006351">
    <property type="term" value="P:DNA-templated transcription"/>
    <property type="evidence" value="ECO:0007669"/>
    <property type="project" value="InterPro"/>
</dbReference>
<dbReference type="PANTHER" id="PTHR47338">
    <property type="entry name" value="ZN(II)2CYS6 TRANSCRIPTION FACTOR (EUROFUNG)-RELATED"/>
    <property type="match status" value="1"/>
</dbReference>
<reference evidence="8" key="1">
    <citation type="journal article" date="2021" name="Nat. Commun.">
        <title>Genetic determinants of endophytism in the Arabidopsis root mycobiome.</title>
        <authorList>
            <person name="Mesny F."/>
            <person name="Miyauchi S."/>
            <person name="Thiergart T."/>
            <person name="Pickel B."/>
            <person name="Atanasova L."/>
            <person name="Karlsson M."/>
            <person name="Huettel B."/>
            <person name="Barry K.W."/>
            <person name="Haridas S."/>
            <person name="Chen C."/>
            <person name="Bauer D."/>
            <person name="Andreopoulos W."/>
            <person name="Pangilinan J."/>
            <person name="LaButti K."/>
            <person name="Riley R."/>
            <person name="Lipzen A."/>
            <person name="Clum A."/>
            <person name="Drula E."/>
            <person name="Henrissat B."/>
            <person name="Kohler A."/>
            <person name="Grigoriev I.V."/>
            <person name="Martin F.M."/>
            <person name="Hacquard S."/>
        </authorList>
    </citation>
    <scope>NUCLEOTIDE SEQUENCE</scope>
    <source>
        <strain evidence="8">MPI-CAGE-CH-0230</strain>
    </source>
</reference>
<dbReference type="OrthoDB" id="103349at2759"/>
<dbReference type="CDD" id="cd00067">
    <property type="entry name" value="GAL4"/>
    <property type="match status" value="1"/>
</dbReference>
<dbReference type="InterPro" id="IPR001138">
    <property type="entry name" value="Zn2Cys6_DnaBD"/>
</dbReference>
<feature type="domain" description="Zn(2)-C6 fungal-type" evidence="7">
    <location>
        <begin position="35"/>
        <end position="65"/>
    </location>
</feature>
<dbReference type="GO" id="GO:0000981">
    <property type="term" value="F:DNA-binding transcription factor activity, RNA polymerase II-specific"/>
    <property type="evidence" value="ECO:0007669"/>
    <property type="project" value="InterPro"/>
</dbReference>
<dbReference type="PROSITE" id="PS50048">
    <property type="entry name" value="ZN2_CY6_FUNGAL_2"/>
    <property type="match status" value="1"/>
</dbReference>
<proteinExistence type="predicted"/>
<evidence type="ECO:0000256" key="4">
    <source>
        <dbReference type="ARBA" id="ARBA00023163"/>
    </source>
</evidence>
<name>A0A9P9BN92_9PEZI</name>
<dbReference type="RefSeq" id="XP_046009943.1">
    <property type="nucleotide sequence ID" value="XM_046159264.1"/>
</dbReference>
<dbReference type="SMART" id="SM00066">
    <property type="entry name" value="GAL4"/>
    <property type="match status" value="1"/>
</dbReference>
<evidence type="ECO:0000313" key="9">
    <source>
        <dbReference type="Proteomes" id="UP000756346"/>
    </source>
</evidence>
<organism evidence="8 9">
    <name type="scientific">Microdochium trichocladiopsis</name>
    <dbReference type="NCBI Taxonomy" id="1682393"/>
    <lineage>
        <taxon>Eukaryota</taxon>
        <taxon>Fungi</taxon>
        <taxon>Dikarya</taxon>
        <taxon>Ascomycota</taxon>
        <taxon>Pezizomycotina</taxon>
        <taxon>Sordariomycetes</taxon>
        <taxon>Xylariomycetidae</taxon>
        <taxon>Xylariales</taxon>
        <taxon>Microdochiaceae</taxon>
        <taxon>Microdochium</taxon>
    </lineage>
</organism>
<dbReference type="Pfam" id="PF00172">
    <property type="entry name" value="Zn_clus"/>
    <property type="match status" value="1"/>
</dbReference>
<evidence type="ECO:0000256" key="1">
    <source>
        <dbReference type="ARBA" id="ARBA00004123"/>
    </source>
</evidence>
<comment type="caution">
    <text evidence="8">The sequence shown here is derived from an EMBL/GenBank/DDBJ whole genome shotgun (WGS) entry which is preliminary data.</text>
</comment>
<feature type="region of interest" description="Disordered" evidence="6">
    <location>
        <begin position="1"/>
        <end position="29"/>
    </location>
</feature>
<dbReference type="GeneID" id="70188810"/>
<evidence type="ECO:0000256" key="6">
    <source>
        <dbReference type="SAM" id="MobiDB-lite"/>
    </source>
</evidence>
<feature type="region of interest" description="Disordered" evidence="6">
    <location>
        <begin position="619"/>
        <end position="655"/>
    </location>
</feature>
<keyword evidence="4" id="KW-0804">Transcription</keyword>
<evidence type="ECO:0000256" key="5">
    <source>
        <dbReference type="ARBA" id="ARBA00023242"/>
    </source>
</evidence>
<dbReference type="Pfam" id="PF04082">
    <property type="entry name" value="Fungal_trans"/>
    <property type="match status" value="1"/>
</dbReference>
<evidence type="ECO:0000256" key="2">
    <source>
        <dbReference type="ARBA" id="ARBA00022723"/>
    </source>
</evidence>
<dbReference type="PANTHER" id="PTHR47338:SF25">
    <property type="entry name" value="TRANSCRIPTION FACTOR"/>
    <property type="match status" value="1"/>
</dbReference>
<sequence length="693" mass="77480">MSKSGESIGDGAALQNALHGPDTPKRRKTARTALACSHCRRRKIRCSGQWPACSACINRGQECVYPGNLPRPELGTASDGTPVDVHGAGGSNNTTIPHGRAKPPRDLRRAAIAHFRTHYATTLLNLFPPQQLIDDDAGDDFPLPLLLCIIVLASRSIQSSAQGEIASRNLTEYYEDAARRELSLCYEEPSLVVIQSCLILCVYEVGEGAEHRGWLRLAHAAKLAQLLQLHKQDTDLGLMDWGQSRVSRSATVDECRRRTFWCCFNLERLLANGRERLVTFVLEDITTQFPQSEEDFIFGRQVHTCKLRCPLPGLEPRCDHSHAMDSITTHTIRVIDILSKVVSWNGRGGRHVDARCPWLPDMPFTVLDSSLNRWAASVPRHLKHTRQNTSAVIAIGQGRPWAMMWMVYYQARLFLHREYLPFTPKKGYDPLQGPCDGPPLHFHDNAVAAEFWRRSALAMIESANAISDLYQLMRSRDLSASAYPTPGFGLLAAASIHVQLSLFDWEAAQPVMAHKSAREYLKQDMEGLNDLGQRWSLAVHWIRQVSLYYKLNFLTKRSWSGRSGHFTPTTMRVQEIKDGIMNYVRQISPGDRAARDVHLKPRFDFDGWLSVLETSTGEDEDMLPSAATEGNGEDEPQDQAESGPMVAPDGGGDVYEEPALGDIHMGGFHTLDGLAAITLPDADIEWMFGHWNQ</sequence>
<keyword evidence="5" id="KW-0539">Nucleus</keyword>
<dbReference type="SMART" id="SM00906">
    <property type="entry name" value="Fungal_trans"/>
    <property type="match status" value="1"/>
</dbReference>
<dbReference type="InterPro" id="IPR036864">
    <property type="entry name" value="Zn2-C6_fun-type_DNA-bd_sf"/>
</dbReference>
<evidence type="ECO:0000259" key="7">
    <source>
        <dbReference type="PROSITE" id="PS50048"/>
    </source>
</evidence>
<dbReference type="InterPro" id="IPR007219">
    <property type="entry name" value="XnlR_reg_dom"/>
</dbReference>
<accession>A0A9P9BN92</accession>
<dbReference type="AlphaFoldDB" id="A0A9P9BN92"/>
<keyword evidence="2" id="KW-0479">Metal-binding</keyword>
<protein>
    <recommendedName>
        <fullName evidence="7">Zn(2)-C6 fungal-type domain-containing protein</fullName>
    </recommendedName>
</protein>
<evidence type="ECO:0000313" key="8">
    <source>
        <dbReference type="EMBL" id="KAH7026726.1"/>
    </source>
</evidence>
<dbReference type="SUPFAM" id="SSF57701">
    <property type="entry name" value="Zn2/Cys6 DNA-binding domain"/>
    <property type="match status" value="1"/>
</dbReference>
<dbReference type="EMBL" id="JAGTJQ010000008">
    <property type="protein sequence ID" value="KAH7026726.1"/>
    <property type="molecule type" value="Genomic_DNA"/>
</dbReference>
<gene>
    <name evidence="8" type="ORF">B0I36DRAFT_366253</name>
</gene>
<dbReference type="GO" id="GO:0005634">
    <property type="term" value="C:nucleus"/>
    <property type="evidence" value="ECO:0007669"/>
    <property type="project" value="UniProtKB-SubCell"/>
</dbReference>
<dbReference type="InterPro" id="IPR050815">
    <property type="entry name" value="TF_fung"/>
</dbReference>
<dbReference type="Proteomes" id="UP000756346">
    <property type="component" value="Unassembled WGS sequence"/>
</dbReference>
<dbReference type="Gene3D" id="4.10.240.10">
    <property type="entry name" value="Zn(2)-C6 fungal-type DNA-binding domain"/>
    <property type="match status" value="1"/>
</dbReference>
<dbReference type="GO" id="GO:0008270">
    <property type="term" value="F:zinc ion binding"/>
    <property type="evidence" value="ECO:0007669"/>
    <property type="project" value="InterPro"/>
</dbReference>
<dbReference type="PROSITE" id="PS00463">
    <property type="entry name" value="ZN2_CY6_FUNGAL_1"/>
    <property type="match status" value="1"/>
</dbReference>
<evidence type="ECO:0000256" key="3">
    <source>
        <dbReference type="ARBA" id="ARBA00023015"/>
    </source>
</evidence>
<keyword evidence="3" id="KW-0805">Transcription regulation</keyword>
<dbReference type="GO" id="GO:0003677">
    <property type="term" value="F:DNA binding"/>
    <property type="evidence" value="ECO:0007669"/>
    <property type="project" value="InterPro"/>
</dbReference>
<keyword evidence="9" id="KW-1185">Reference proteome</keyword>
<dbReference type="CDD" id="cd12148">
    <property type="entry name" value="fungal_TF_MHR"/>
    <property type="match status" value="1"/>
</dbReference>